<feature type="signal peptide" evidence="1">
    <location>
        <begin position="1"/>
        <end position="17"/>
    </location>
</feature>
<dbReference type="AlphaFoldDB" id="A0A9W8NY45"/>
<dbReference type="PANTHER" id="PTHR43662:SF3">
    <property type="entry name" value="DOMAIN PROTEIN, PUTATIVE (AFU_ORTHOLOGUE AFUA_6G11970)-RELATED"/>
    <property type="match status" value="1"/>
</dbReference>
<dbReference type="EMBL" id="JANVFU010000009">
    <property type="protein sequence ID" value="KAJ3743122.1"/>
    <property type="molecule type" value="Genomic_DNA"/>
</dbReference>
<keyword evidence="1" id="KW-0732">Signal</keyword>
<evidence type="ECO:0000259" key="2">
    <source>
        <dbReference type="Pfam" id="PF09362"/>
    </source>
</evidence>
<name>A0A9W8NY45_9AGAR</name>
<keyword evidence="4" id="KW-1185">Reference proteome</keyword>
<dbReference type="PANTHER" id="PTHR43662">
    <property type="match status" value="1"/>
</dbReference>
<dbReference type="Proteomes" id="UP001142393">
    <property type="component" value="Unassembled WGS sequence"/>
</dbReference>
<dbReference type="InterPro" id="IPR018535">
    <property type="entry name" value="DUF1996"/>
</dbReference>
<protein>
    <recommendedName>
        <fullName evidence="2">DUF1996 domain-containing protein</fullName>
    </recommendedName>
</protein>
<proteinExistence type="predicted"/>
<evidence type="ECO:0000256" key="1">
    <source>
        <dbReference type="SAM" id="SignalP"/>
    </source>
</evidence>
<dbReference type="Pfam" id="PF09362">
    <property type="entry name" value="DUF1996"/>
    <property type="match status" value="1"/>
</dbReference>
<reference evidence="3 4" key="1">
    <citation type="journal article" date="2023" name="Proc. Natl. Acad. Sci. U.S.A.">
        <title>A global phylogenomic analysis of the shiitake genus Lentinula.</title>
        <authorList>
            <person name="Sierra-Patev S."/>
            <person name="Min B."/>
            <person name="Naranjo-Ortiz M."/>
            <person name="Looney B."/>
            <person name="Konkel Z."/>
            <person name="Slot J.C."/>
            <person name="Sakamoto Y."/>
            <person name="Steenwyk J.L."/>
            <person name="Rokas A."/>
            <person name="Carro J."/>
            <person name="Camarero S."/>
            <person name="Ferreira P."/>
            <person name="Molpeceres G."/>
            <person name="Ruiz-Duenas F.J."/>
            <person name="Serrano A."/>
            <person name="Henrissat B."/>
            <person name="Drula E."/>
            <person name="Hughes K.W."/>
            <person name="Mata J.L."/>
            <person name="Ishikawa N.K."/>
            <person name="Vargas-Isla R."/>
            <person name="Ushijima S."/>
            <person name="Smith C.A."/>
            <person name="Donoghue J."/>
            <person name="Ahrendt S."/>
            <person name="Andreopoulos W."/>
            <person name="He G."/>
            <person name="LaButti K."/>
            <person name="Lipzen A."/>
            <person name="Ng V."/>
            <person name="Riley R."/>
            <person name="Sandor L."/>
            <person name="Barry K."/>
            <person name="Martinez A.T."/>
            <person name="Xiao Y."/>
            <person name="Gibbons J.G."/>
            <person name="Terashima K."/>
            <person name="Grigoriev I.V."/>
            <person name="Hibbett D."/>
        </authorList>
    </citation>
    <scope>NUCLEOTIDE SEQUENCE [LARGE SCALE GENOMIC DNA]</scope>
    <source>
        <strain evidence="3 4">TFB7810</strain>
    </source>
</reference>
<gene>
    <name evidence="3" type="ORF">DFH05DRAFT_1499363</name>
</gene>
<sequence length="447" mass="48895">MTLLCTVICQMLVLTQSFGVNAYWLMASNNVLTTQRMDPIVSPGEVSSHVHSVLGGSGFGLNVNTSILQGSDCTSIPVQEDKSNYWFPQLYFQRNDGSFTSVSGNAVMYVFRSHPFFGHDTLVLDASPPDSLADGLISCNIYFSDYLFSDTSNSTTAFPNNFRMLSGDTTLRTLNASSFAQQAITFLCLQFSGTSNRYNELPIGVSCPAGIRSQINFPSCWDGKNIDSEDHKTHVAFLSTGPDNGTCDDPQFPVTLPRIFMEVYWITQDFDDQRDQALTPSQPFVFANGDPTGYGYHADFVNGWEDGVLQKAILGCTCNPYGDPTCCVDAGIFSFNQTKQCYISDTIDEPVLGNLSTLPGANPVQAPCFESYIATSTPPILAPVYTFTATASTRLPSGTVVTSAYTTQEAQTVVGTCIWRGEALRNWDASICLRVAVALVHMLWFLF</sequence>
<evidence type="ECO:0000313" key="4">
    <source>
        <dbReference type="Proteomes" id="UP001142393"/>
    </source>
</evidence>
<accession>A0A9W8NY45</accession>
<feature type="chain" id="PRO_5040950522" description="DUF1996 domain-containing protein" evidence="1">
    <location>
        <begin position="18"/>
        <end position="447"/>
    </location>
</feature>
<feature type="domain" description="DUF1996" evidence="2">
    <location>
        <begin position="38"/>
        <end position="304"/>
    </location>
</feature>
<evidence type="ECO:0000313" key="3">
    <source>
        <dbReference type="EMBL" id="KAJ3743122.1"/>
    </source>
</evidence>
<organism evidence="3 4">
    <name type="scientific">Lentinula detonsa</name>
    <dbReference type="NCBI Taxonomy" id="2804962"/>
    <lineage>
        <taxon>Eukaryota</taxon>
        <taxon>Fungi</taxon>
        <taxon>Dikarya</taxon>
        <taxon>Basidiomycota</taxon>
        <taxon>Agaricomycotina</taxon>
        <taxon>Agaricomycetes</taxon>
        <taxon>Agaricomycetidae</taxon>
        <taxon>Agaricales</taxon>
        <taxon>Marasmiineae</taxon>
        <taxon>Omphalotaceae</taxon>
        <taxon>Lentinula</taxon>
    </lineage>
</organism>
<comment type="caution">
    <text evidence="3">The sequence shown here is derived from an EMBL/GenBank/DDBJ whole genome shotgun (WGS) entry which is preliminary data.</text>
</comment>